<dbReference type="Gramene" id="Pp3c22_10660V3.1">
    <property type="protein sequence ID" value="Pp3c22_10660V3.1"/>
    <property type="gene ID" value="Pp3c22_10660"/>
</dbReference>
<keyword evidence="3" id="KW-0418">Kinase</keyword>
<evidence type="ECO:0000313" key="6">
    <source>
        <dbReference type="EMBL" id="PNR30671.1"/>
    </source>
</evidence>
<feature type="domain" description="Serine-threonine/tyrosine-protein kinase catalytic" evidence="5">
    <location>
        <begin position="79"/>
        <end position="140"/>
    </location>
</feature>
<sequence length="145" mass="16715">MALALAFLVVVYAQAPIPALLLDYTCNANINRLLAPNIRNMEGKPTPYPYHVLRQATQNFNPENKLGERFSSRNGIREYYQMVMKQLSAKFQQKIDKFLNEVTMITSMQHQNLVHLWRCCLKGELGLLVYDYLENQSLHHAIFGG</sequence>
<keyword evidence="1" id="KW-0808">Transferase</keyword>
<dbReference type="OMA" id="IREYYQM"/>
<evidence type="ECO:0000256" key="3">
    <source>
        <dbReference type="ARBA" id="ARBA00022777"/>
    </source>
</evidence>
<evidence type="ECO:0000259" key="5">
    <source>
        <dbReference type="Pfam" id="PF07714"/>
    </source>
</evidence>
<dbReference type="Pfam" id="PF07714">
    <property type="entry name" value="PK_Tyr_Ser-Thr"/>
    <property type="match status" value="1"/>
</dbReference>
<keyword evidence="8" id="KW-1185">Reference proteome</keyword>
<reference evidence="6 8" key="1">
    <citation type="journal article" date="2008" name="Science">
        <title>The Physcomitrella genome reveals evolutionary insights into the conquest of land by plants.</title>
        <authorList>
            <person name="Rensing S."/>
            <person name="Lang D."/>
            <person name="Zimmer A."/>
            <person name="Terry A."/>
            <person name="Salamov A."/>
            <person name="Shapiro H."/>
            <person name="Nishiyama T."/>
            <person name="Perroud P.-F."/>
            <person name="Lindquist E."/>
            <person name="Kamisugi Y."/>
            <person name="Tanahashi T."/>
            <person name="Sakakibara K."/>
            <person name="Fujita T."/>
            <person name="Oishi K."/>
            <person name="Shin-I T."/>
            <person name="Kuroki Y."/>
            <person name="Toyoda A."/>
            <person name="Suzuki Y."/>
            <person name="Hashimoto A."/>
            <person name="Yamaguchi K."/>
            <person name="Sugano A."/>
            <person name="Kohara Y."/>
            <person name="Fujiyama A."/>
            <person name="Anterola A."/>
            <person name="Aoki S."/>
            <person name="Ashton N."/>
            <person name="Barbazuk W.B."/>
            <person name="Barker E."/>
            <person name="Bennetzen J."/>
            <person name="Bezanilla M."/>
            <person name="Blankenship R."/>
            <person name="Cho S.H."/>
            <person name="Dutcher S."/>
            <person name="Estelle M."/>
            <person name="Fawcett J.A."/>
            <person name="Gundlach H."/>
            <person name="Hanada K."/>
            <person name="Heyl A."/>
            <person name="Hicks K.A."/>
            <person name="Hugh J."/>
            <person name="Lohr M."/>
            <person name="Mayer K."/>
            <person name="Melkozernov A."/>
            <person name="Murata T."/>
            <person name="Nelson D."/>
            <person name="Pils B."/>
            <person name="Prigge M."/>
            <person name="Reiss B."/>
            <person name="Renner T."/>
            <person name="Rombauts S."/>
            <person name="Rushton P."/>
            <person name="Sanderfoot A."/>
            <person name="Schween G."/>
            <person name="Shiu S.-H."/>
            <person name="Stueber K."/>
            <person name="Theodoulou F.L."/>
            <person name="Tu H."/>
            <person name="Van de Peer Y."/>
            <person name="Verrier P.J."/>
            <person name="Waters E."/>
            <person name="Wood A."/>
            <person name="Yang L."/>
            <person name="Cove D."/>
            <person name="Cuming A."/>
            <person name="Hasebe M."/>
            <person name="Lucas S."/>
            <person name="Mishler D.B."/>
            <person name="Reski R."/>
            <person name="Grigoriev I."/>
            <person name="Quatrano R.S."/>
            <person name="Boore J.L."/>
        </authorList>
    </citation>
    <scope>NUCLEOTIDE SEQUENCE [LARGE SCALE GENOMIC DNA]</scope>
    <source>
        <strain evidence="7 8">cv. Gransden 2004</strain>
    </source>
</reference>
<evidence type="ECO:0000256" key="2">
    <source>
        <dbReference type="ARBA" id="ARBA00022741"/>
    </source>
</evidence>
<reference evidence="7" key="3">
    <citation type="submission" date="2020-12" db="UniProtKB">
        <authorList>
            <consortium name="EnsemblPlants"/>
        </authorList>
    </citation>
    <scope>IDENTIFICATION</scope>
</reference>
<proteinExistence type="predicted"/>
<protein>
    <recommendedName>
        <fullName evidence="5">Serine-threonine/tyrosine-protein kinase catalytic domain-containing protein</fullName>
    </recommendedName>
</protein>
<dbReference type="Gene3D" id="3.30.200.20">
    <property type="entry name" value="Phosphorylase Kinase, domain 1"/>
    <property type="match status" value="1"/>
</dbReference>
<dbReference type="AlphaFoldDB" id="A0A2K1IN16"/>
<dbReference type="EnsemblPlants" id="Pp3c22_10660V3.1">
    <property type="protein sequence ID" value="Pp3c22_10660V3.1"/>
    <property type="gene ID" value="Pp3c22_10660"/>
</dbReference>
<accession>A0A2K1IN16</accession>
<dbReference type="EMBL" id="ABEU02000022">
    <property type="protein sequence ID" value="PNR30671.1"/>
    <property type="molecule type" value="Genomic_DNA"/>
</dbReference>
<organism evidence="6">
    <name type="scientific">Physcomitrium patens</name>
    <name type="common">Spreading-leaved earth moss</name>
    <name type="synonym">Physcomitrella patens</name>
    <dbReference type="NCBI Taxonomy" id="3218"/>
    <lineage>
        <taxon>Eukaryota</taxon>
        <taxon>Viridiplantae</taxon>
        <taxon>Streptophyta</taxon>
        <taxon>Embryophyta</taxon>
        <taxon>Bryophyta</taxon>
        <taxon>Bryophytina</taxon>
        <taxon>Bryopsida</taxon>
        <taxon>Funariidae</taxon>
        <taxon>Funariales</taxon>
        <taxon>Funariaceae</taxon>
        <taxon>Physcomitrium</taxon>
    </lineage>
</organism>
<evidence type="ECO:0000256" key="1">
    <source>
        <dbReference type="ARBA" id="ARBA00022679"/>
    </source>
</evidence>
<name>A0A2K1IN16_PHYPA</name>
<dbReference type="SUPFAM" id="SSF56112">
    <property type="entry name" value="Protein kinase-like (PK-like)"/>
    <property type="match status" value="1"/>
</dbReference>
<dbReference type="InterPro" id="IPR011009">
    <property type="entry name" value="Kinase-like_dom_sf"/>
</dbReference>
<keyword evidence="2" id="KW-0547">Nucleotide-binding</keyword>
<dbReference type="Proteomes" id="UP000006727">
    <property type="component" value="Chromosome 22"/>
</dbReference>
<dbReference type="InParanoid" id="A0A2K1IN16"/>
<dbReference type="PaxDb" id="3218-PP1S121_67V6.1"/>
<evidence type="ECO:0000256" key="4">
    <source>
        <dbReference type="ARBA" id="ARBA00022840"/>
    </source>
</evidence>
<gene>
    <name evidence="6" type="ORF">PHYPA_026987</name>
</gene>
<dbReference type="GO" id="GO:0005524">
    <property type="term" value="F:ATP binding"/>
    <property type="evidence" value="ECO:0007669"/>
    <property type="project" value="UniProtKB-KW"/>
</dbReference>
<dbReference type="GO" id="GO:0004672">
    <property type="term" value="F:protein kinase activity"/>
    <property type="evidence" value="ECO:0007669"/>
    <property type="project" value="InterPro"/>
</dbReference>
<dbReference type="PANTHER" id="PTHR47973">
    <property type="entry name" value="CYSTEINE-RICH RECEPTOR-LIKE PROTEIN KINASE 3"/>
    <property type="match status" value="1"/>
</dbReference>
<evidence type="ECO:0000313" key="8">
    <source>
        <dbReference type="Proteomes" id="UP000006727"/>
    </source>
</evidence>
<evidence type="ECO:0000313" key="7">
    <source>
        <dbReference type="EnsemblPlants" id="Pp3c22_10660V3.1"/>
    </source>
</evidence>
<keyword evidence="4" id="KW-0067">ATP-binding</keyword>
<dbReference type="InterPro" id="IPR052059">
    <property type="entry name" value="CR_Ser/Thr_kinase"/>
</dbReference>
<reference evidence="6 8" key="2">
    <citation type="journal article" date="2018" name="Plant J.">
        <title>The Physcomitrella patens chromosome-scale assembly reveals moss genome structure and evolution.</title>
        <authorList>
            <person name="Lang D."/>
            <person name="Ullrich K.K."/>
            <person name="Murat F."/>
            <person name="Fuchs J."/>
            <person name="Jenkins J."/>
            <person name="Haas F.B."/>
            <person name="Piednoel M."/>
            <person name="Gundlach H."/>
            <person name="Van Bel M."/>
            <person name="Meyberg R."/>
            <person name="Vives C."/>
            <person name="Morata J."/>
            <person name="Symeonidi A."/>
            <person name="Hiss M."/>
            <person name="Muchero W."/>
            <person name="Kamisugi Y."/>
            <person name="Saleh O."/>
            <person name="Blanc G."/>
            <person name="Decker E.L."/>
            <person name="van Gessel N."/>
            <person name="Grimwood J."/>
            <person name="Hayes R.D."/>
            <person name="Graham S.W."/>
            <person name="Gunter L.E."/>
            <person name="McDaniel S.F."/>
            <person name="Hoernstein S.N.W."/>
            <person name="Larsson A."/>
            <person name="Li F.W."/>
            <person name="Perroud P.F."/>
            <person name="Phillips J."/>
            <person name="Ranjan P."/>
            <person name="Rokshar D.S."/>
            <person name="Rothfels C.J."/>
            <person name="Schneider L."/>
            <person name="Shu S."/>
            <person name="Stevenson D.W."/>
            <person name="Thummler F."/>
            <person name="Tillich M."/>
            <person name="Villarreal Aguilar J.C."/>
            <person name="Widiez T."/>
            <person name="Wong G.K."/>
            <person name="Wymore A."/>
            <person name="Zhang Y."/>
            <person name="Zimmer A.D."/>
            <person name="Quatrano R.S."/>
            <person name="Mayer K.F.X."/>
            <person name="Goodstein D."/>
            <person name="Casacuberta J.M."/>
            <person name="Vandepoele K."/>
            <person name="Reski R."/>
            <person name="Cuming A.C."/>
            <person name="Tuskan G.A."/>
            <person name="Maumus F."/>
            <person name="Salse J."/>
            <person name="Schmutz J."/>
            <person name="Rensing S.A."/>
        </authorList>
    </citation>
    <scope>NUCLEOTIDE SEQUENCE [LARGE SCALE GENOMIC DNA]</scope>
    <source>
        <strain evidence="7 8">cv. Gransden 2004</strain>
    </source>
</reference>
<dbReference type="InterPro" id="IPR001245">
    <property type="entry name" value="Ser-Thr/Tyr_kinase_cat_dom"/>
</dbReference>